<accession>A0A834F309</accession>
<organism evidence="2 3">
    <name type="scientific">Oryzias melastigma</name>
    <name type="common">Marine medaka</name>
    <dbReference type="NCBI Taxonomy" id="30732"/>
    <lineage>
        <taxon>Eukaryota</taxon>
        <taxon>Metazoa</taxon>
        <taxon>Chordata</taxon>
        <taxon>Craniata</taxon>
        <taxon>Vertebrata</taxon>
        <taxon>Euteleostomi</taxon>
        <taxon>Actinopterygii</taxon>
        <taxon>Neopterygii</taxon>
        <taxon>Teleostei</taxon>
        <taxon>Neoteleostei</taxon>
        <taxon>Acanthomorphata</taxon>
        <taxon>Ovalentaria</taxon>
        <taxon>Atherinomorphae</taxon>
        <taxon>Beloniformes</taxon>
        <taxon>Adrianichthyidae</taxon>
        <taxon>Oryziinae</taxon>
        <taxon>Oryzias</taxon>
    </lineage>
</organism>
<protein>
    <submittedName>
        <fullName evidence="2">Uncharacterized protein</fullName>
    </submittedName>
</protein>
<keyword evidence="1" id="KW-1133">Transmembrane helix</keyword>
<keyword evidence="1" id="KW-0812">Transmembrane</keyword>
<sequence length="123" mass="13516">MKGDPSADEQDALSENRKCHRLDICRIAWISLAQKCLLSGQGGLLDETSRCRLQKRSCVAGVRSACCIFISSNALMKCRKTSTITHTEEQVYADVRGFLTPGCLLCILIADLIILWTSGPKVV</sequence>
<reference evidence="2" key="1">
    <citation type="journal article" name="BMC Genomics">
        <title>Long-read sequencing and de novo genome assembly of marine medaka (Oryzias melastigma).</title>
        <authorList>
            <person name="Liang P."/>
            <person name="Saqib H.S.A."/>
            <person name="Ni X."/>
            <person name="Shen Y."/>
        </authorList>
    </citation>
    <scope>NUCLEOTIDE SEQUENCE</scope>
    <source>
        <strain evidence="2">Bigg-433</strain>
    </source>
</reference>
<keyword evidence="1" id="KW-0472">Membrane</keyword>
<dbReference type="AlphaFoldDB" id="A0A834F309"/>
<name>A0A834F309_ORYME</name>
<evidence type="ECO:0000313" key="2">
    <source>
        <dbReference type="EMBL" id="KAF6719324.1"/>
    </source>
</evidence>
<feature type="transmembrane region" description="Helical" evidence="1">
    <location>
        <begin position="98"/>
        <end position="117"/>
    </location>
</feature>
<evidence type="ECO:0000313" key="3">
    <source>
        <dbReference type="Proteomes" id="UP000646548"/>
    </source>
</evidence>
<comment type="caution">
    <text evidence="2">The sequence shown here is derived from an EMBL/GenBank/DDBJ whole genome shotgun (WGS) entry which is preliminary data.</text>
</comment>
<proteinExistence type="predicted"/>
<gene>
    <name evidence="2" type="ORF">FQA47_017334</name>
</gene>
<dbReference type="Proteomes" id="UP000646548">
    <property type="component" value="Unassembled WGS sequence"/>
</dbReference>
<dbReference type="EMBL" id="WKFB01000625">
    <property type="protein sequence ID" value="KAF6719324.1"/>
    <property type="molecule type" value="Genomic_DNA"/>
</dbReference>
<evidence type="ECO:0000256" key="1">
    <source>
        <dbReference type="SAM" id="Phobius"/>
    </source>
</evidence>